<keyword evidence="4 5" id="KW-0067">ATP-binding</keyword>
<evidence type="ECO:0000256" key="5">
    <source>
        <dbReference type="HAMAP-Rule" id="MF_01928"/>
    </source>
</evidence>
<feature type="binding site" evidence="5">
    <location>
        <begin position="190"/>
        <end position="193"/>
    </location>
    <ligand>
        <name>ATP</name>
        <dbReference type="ChEBI" id="CHEBI:30616"/>
    </ligand>
</feature>
<accession>A0ABD4SYY9</accession>
<feature type="binding site" evidence="5">
    <location>
        <position position="198"/>
    </location>
    <ligand>
        <name>ATP</name>
        <dbReference type="ChEBI" id="CHEBI:30616"/>
    </ligand>
</feature>
<dbReference type="InterPro" id="IPR013815">
    <property type="entry name" value="ATP_grasp_subdomain_1"/>
</dbReference>
<organism evidence="8 9">
    <name type="scientific">Lyngbya confervoides BDU141951</name>
    <dbReference type="NCBI Taxonomy" id="1574623"/>
    <lineage>
        <taxon>Bacteria</taxon>
        <taxon>Bacillati</taxon>
        <taxon>Cyanobacteriota</taxon>
        <taxon>Cyanophyceae</taxon>
        <taxon>Oscillatoriophycideae</taxon>
        <taxon>Oscillatoriales</taxon>
        <taxon>Microcoleaceae</taxon>
        <taxon>Lyngbya</taxon>
    </lineage>
</organism>
<gene>
    <name evidence="5 6" type="primary">purK</name>
    <name evidence="8" type="ORF">QQ91_0001545</name>
</gene>
<comment type="caution">
    <text evidence="8">The sequence shown here is derived from an EMBL/GenBank/DDBJ whole genome shotgun (WGS) entry which is preliminary data.</text>
</comment>
<dbReference type="Pfam" id="PF22660">
    <property type="entry name" value="RS_preATP-grasp-like"/>
    <property type="match status" value="1"/>
</dbReference>
<dbReference type="EMBL" id="JTHE03000009">
    <property type="protein sequence ID" value="MCM1981514.1"/>
    <property type="molecule type" value="Genomic_DNA"/>
</dbReference>
<dbReference type="SUPFAM" id="SSF52440">
    <property type="entry name" value="PreATP-grasp domain"/>
    <property type="match status" value="1"/>
</dbReference>
<dbReference type="GO" id="GO:0004638">
    <property type="term" value="F:phosphoribosylaminoimidazole carboxylase activity"/>
    <property type="evidence" value="ECO:0007669"/>
    <property type="project" value="UniProtKB-ARBA"/>
</dbReference>
<comment type="pathway">
    <text evidence="5 6">Purine metabolism; IMP biosynthesis via de novo pathway; 5-amino-1-(5-phospho-D-ribosyl)imidazole-4-carboxylate from 5-amino-1-(5-phospho-D-ribosyl)imidazole (N5-CAIR route): step 1/2.</text>
</comment>
<dbReference type="InterPro" id="IPR005875">
    <property type="entry name" value="PurK"/>
</dbReference>
<dbReference type="HAMAP" id="MF_01928">
    <property type="entry name" value="PurK"/>
    <property type="match status" value="1"/>
</dbReference>
<feature type="binding site" evidence="5">
    <location>
        <position position="115"/>
    </location>
    <ligand>
        <name>ATP</name>
        <dbReference type="ChEBI" id="CHEBI:30616"/>
    </ligand>
</feature>
<dbReference type="Gene3D" id="3.40.50.20">
    <property type="match status" value="1"/>
</dbReference>
<keyword evidence="1 5" id="KW-0436">Ligase</keyword>
<feature type="domain" description="ATP-grasp" evidence="7">
    <location>
        <begin position="119"/>
        <end position="305"/>
    </location>
</feature>
<dbReference type="RefSeq" id="WP_166279108.1">
    <property type="nucleotide sequence ID" value="NZ_JTHE03000009.1"/>
</dbReference>
<dbReference type="GO" id="GO:0006189">
    <property type="term" value="P:'de novo' IMP biosynthetic process"/>
    <property type="evidence" value="ECO:0007669"/>
    <property type="project" value="UniProtKB-UniRule"/>
</dbReference>
<feature type="binding site" evidence="5">
    <location>
        <position position="153"/>
    </location>
    <ligand>
        <name>ATP</name>
        <dbReference type="ChEBI" id="CHEBI:30616"/>
    </ligand>
</feature>
<dbReference type="Gene3D" id="3.30.1490.20">
    <property type="entry name" value="ATP-grasp fold, A domain"/>
    <property type="match status" value="1"/>
</dbReference>
<dbReference type="GO" id="GO:0034028">
    <property type="term" value="F:5-(carboxyamino)imidazole ribonucleotide synthase activity"/>
    <property type="evidence" value="ECO:0007669"/>
    <property type="project" value="UniProtKB-UniRule"/>
</dbReference>
<evidence type="ECO:0000313" key="8">
    <source>
        <dbReference type="EMBL" id="MCM1981514.1"/>
    </source>
</evidence>
<comment type="catalytic activity">
    <reaction evidence="5 6">
        <text>5-amino-1-(5-phospho-beta-D-ribosyl)imidazole + hydrogencarbonate + ATP = 5-carboxyamino-1-(5-phospho-D-ribosyl)imidazole + ADP + phosphate + 2 H(+)</text>
        <dbReference type="Rhea" id="RHEA:19317"/>
        <dbReference type="ChEBI" id="CHEBI:15378"/>
        <dbReference type="ChEBI" id="CHEBI:17544"/>
        <dbReference type="ChEBI" id="CHEBI:30616"/>
        <dbReference type="ChEBI" id="CHEBI:43474"/>
        <dbReference type="ChEBI" id="CHEBI:58730"/>
        <dbReference type="ChEBI" id="CHEBI:137981"/>
        <dbReference type="ChEBI" id="CHEBI:456216"/>
        <dbReference type="EC" id="6.3.4.18"/>
    </reaction>
</comment>
<evidence type="ECO:0000256" key="3">
    <source>
        <dbReference type="ARBA" id="ARBA00022755"/>
    </source>
</evidence>
<dbReference type="GO" id="GO:0005524">
    <property type="term" value="F:ATP binding"/>
    <property type="evidence" value="ECO:0007669"/>
    <property type="project" value="UniProtKB-UniRule"/>
</dbReference>
<dbReference type="NCBIfam" id="NF004679">
    <property type="entry name" value="PRK06019.1-5"/>
    <property type="match status" value="1"/>
</dbReference>
<protein>
    <recommendedName>
        <fullName evidence="5 6">N5-carboxyaminoimidazole ribonucleotide synthase</fullName>
        <shortName evidence="5 6">N5-CAIR synthase</shortName>
        <ecNumber evidence="5 6">6.3.4.18</ecNumber>
    </recommendedName>
    <alternativeName>
        <fullName evidence="5 6">5-(carboxyamino)imidazole ribonucleotide synthetase</fullName>
    </alternativeName>
</protein>
<dbReference type="Gene3D" id="3.30.470.20">
    <property type="entry name" value="ATP-grasp fold, B domain"/>
    <property type="match status" value="1"/>
</dbReference>
<evidence type="ECO:0000256" key="4">
    <source>
        <dbReference type="ARBA" id="ARBA00022840"/>
    </source>
</evidence>
<dbReference type="PANTHER" id="PTHR11609">
    <property type="entry name" value="PURINE BIOSYNTHESIS PROTEIN 6/7, PUR6/7"/>
    <property type="match status" value="1"/>
</dbReference>
<comment type="caution">
    <text evidence="5">Lacks conserved residue(s) required for the propagation of feature annotation.</text>
</comment>
<dbReference type="InterPro" id="IPR011761">
    <property type="entry name" value="ATP-grasp"/>
</dbReference>
<dbReference type="InterPro" id="IPR011054">
    <property type="entry name" value="Rudment_hybrid_motif"/>
</dbReference>
<keyword evidence="3 5" id="KW-0658">Purine biosynthesis</keyword>
<dbReference type="Pfam" id="PF17769">
    <property type="entry name" value="PurK_C"/>
    <property type="match status" value="1"/>
</dbReference>
<dbReference type="SUPFAM" id="SSF56059">
    <property type="entry name" value="Glutathione synthetase ATP-binding domain-like"/>
    <property type="match status" value="1"/>
</dbReference>
<sequence>MSDFVTPPAATIGIIGGGQLAMMMGEASLELGVQVWMQTPRRTDPALQAMEARDRPPQAVLAPVNDAQATAQLAQQCGVITFENEFVDLPALLRLEQSGVCFRPPLSALALVLDKFEQRSQLAKMGLPVPKFAALTPRDRPQDLGFDYPIVIKARRHGYDGQGTHIIQTPDALALFWEQTRASDTGFMVEAFVPFERELAIIAARSLIGEVALYPLIETCQVDQICRWAMAPVPLPPPVHHQANALARILLEQMQYIGVLGLELFLTASGTLLVNEVAPRTHNSGHLTIEGCVTSQFSQHLKAVSGQPLGSGDLKVPGVVMVNLLGFENQVAHYQDKRQQLSQYPRAHVHWYGKQESRVGRKLGHVTVVLDQGSDRSQAMETARAIEQLWYPPAS</sequence>
<comment type="function">
    <text evidence="6">Catalyzes the ATP-dependent conversion of 5-aminoimidazole ribonucleotide (AIR) and HCO(3)- to N5-carboxyaminoimidazole ribonucleotide (N5-CAIR).</text>
</comment>
<dbReference type="Proteomes" id="UP000031561">
    <property type="component" value="Unassembled WGS sequence"/>
</dbReference>
<dbReference type="InterPro" id="IPR054350">
    <property type="entry name" value="PurT/PurK_preATP-grasp"/>
</dbReference>
<keyword evidence="2 5" id="KW-0547">Nucleotide-binding</keyword>
<name>A0ABD4SYY9_9CYAN</name>
<dbReference type="PANTHER" id="PTHR11609:SF5">
    <property type="entry name" value="PHOSPHORIBOSYLAMINOIMIDAZOLE CARBOXYLASE"/>
    <property type="match status" value="1"/>
</dbReference>
<dbReference type="Pfam" id="PF02222">
    <property type="entry name" value="ATP-grasp"/>
    <property type="match status" value="1"/>
</dbReference>
<proteinExistence type="inferred from homology"/>
<evidence type="ECO:0000313" key="9">
    <source>
        <dbReference type="Proteomes" id="UP000031561"/>
    </source>
</evidence>
<dbReference type="NCBIfam" id="TIGR01161">
    <property type="entry name" value="purK"/>
    <property type="match status" value="1"/>
</dbReference>
<dbReference type="InterPro" id="IPR016185">
    <property type="entry name" value="PreATP-grasp_dom_sf"/>
</dbReference>
<dbReference type="SUPFAM" id="SSF51246">
    <property type="entry name" value="Rudiment single hybrid motif"/>
    <property type="match status" value="1"/>
</dbReference>
<evidence type="ECO:0000256" key="6">
    <source>
        <dbReference type="RuleBase" id="RU361200"/>
    </source>
</evidence>
<dbReference type="AlphaFoldDB" id="A0ABD4SYY9"/>
<comment type="subunit">
    <text evidence="5 6">Homodimer.</text>
</comment>
<evidence type="ECO:0000259" key="7">
    <source>
        <dbReference type="PROSITE" id="PS50975"/>
    </source>
</evidence>
<dbReference type="PROSITE" id="PS50975">
    <property type="entry name" value="ATP_GRASP"/>
    <property type="match status" value="1"/>
</dbReference>
<evidence type="ECO:0000256" key="2">
    <source>
        <dbReference type="ARBA" id="ARBA00022741"/>
    </source>
</evidence>
<reference evidence="8 9" key="1">
    <citation type="journal article" date="2015" name="Genome Announc.">
        <title>Draft Genome Sequence of Filamentous Marine Cyanobacterium Lyngbya confervoides Strain BDU141951.</title>
        <authorList>
            <person name="Chandrababunaidu M.M."/>
            <person name="Sen D."/>
            <person name="Tripathy S."/>
        </authorList>
    </citation>
    <scope>NUCLEOTIDE SEQUENCE [LARGE SCALE GENOMIC DNA]</scope>
    <source>
        <strain evidence="8 9">BDU141951</strain>
    </source>
</reference>
<dbReference type="InterPro" id="IPR003135">
    <property type="entry name" value="ATP-grasp_carboxylate-amine"/>
</dbReference>
<comment type="function">
    <text evidence="5">Catalyzes the ATP-dependent conversion of 5-aminoimidazole ribonucleotide (AIR) and HCO(3)(-) to N5-carboxyaminoimidazole ribonucleotide (N5-CAIR).</text>
</comment>
<feature type="binding site" evidence="5">
    <location>
        <begin position="275"/>
        <end position="276"/>
    </location>
    <ligand>
        <name>ATP</name>
        <dbReference type="ChEBI" id="CHEBI:30616"/>
    </ligand>
</feature>
<evidence type="ECO:0000256" key="1">
    <source>
        <dbReference type="ARBA" id="ARBA00022598"/>
    </source>
</evidence>
<comment type="similarity">
    <text evidence="5 6">Belongs to the PurK/PurT family.</text>
</comment>
<dbReference type="EC" id="6.3.4.18" evidence="5 6"/>
<keyword evidence="9" id="KW-1185">Reference proteome</keyword>
<dbReference type="InterPro" id="IPR040686">
    <property type="entry name" value="PurK_C"/>
</dbReference>